<dbReference type="Pfam" id="PF00487">
    <property type="entry name" value="FA_desaturase"/>
    <property type="match status" value="1"/>
</dbReference>
<keyword evidence="1" id="KW-0472">Membrane</keyword>
<dbReference type="CDD" id="cd03506">
    <property type="entry name" value="Delta6-FADS-like"/>
    <property type="match status" value="1"/>
</dbReference>
<dbReference type="EMBL" id="BRXW01000212">
    <property type="protein sequence ID" value="GMI14353.1"/>
    <property type="molecule type" value="Genomic_DNA"/>
</dbReference>
<comment type="caution">
    <text evidence="3">The sequence shown here is derived from an EMBL/GenBank/DDBJ whole genome shotgun (WGS) entry which is preliminary data.</text>
</comment>
<accession>A0A9W7FLG6</accession>
<dbReference type="GO" id="GO:0016020">
    <property type="term" value="C:membrane"/>
    <property type="evidence" value="ECO:0007669"/>
    <property type="project" value="TreeGrafter"/>
</dbReference>
<feature type="transmembrane region" description="Helical" evidence="1">
    <location>
        <begin position="285"/>
        <end position="302"/>
    </location>
</feature>
<dbReference type="Pfam" id="PF00173">
    <property type="entry name" value="Cyt-b5"/>
    <property type="match status" value="1"/>
</dbReference>
<reference evidence="4" key="1">
    <citation type="journal article" date="2023" name="Commun. Biol.">
        <title>Genome analysis of Parmales, the sister group of diatoms, reveals the evolutionary specialization of diatoms from phago-mixotrophs to photoautotrophs.</title>
        <authorList>
            <person name="Ban H."/>
            <person name="Sato S."/>
            <person name="Yoshikawa S."/>
            <person name="Yamada K."/>
            <person name="Nakamura Y."/>
            <person name="Ichinomiya M."/>
            <person name="Sato N."/>
            <person name="Blanc-Mathieu R."/>
            <person name="Endo H."/>
            <person name="Kuwata A."/>
            <person name="Ogata H."/>
        </authorList>
    </citation>
    <scope>NUCLEOTIDE SEQUENCE [LARGE SCALE GENOMIC DNA]</scope>
    <source>
        <strain evidence="4">NIES 3700</strain>
    </source>
</reference>
<protein>
    <recommendedName>
        <fullName evidence="2">Cytochrome b5 heme-binding domain-containing protein</fullName>
    </recommendedName>
</protein>
<keyword evidence="1" id="KW-0812">Transmembrane</keyword>
<dbReference type="Proteomes" id="UP001165122">
    <property type="component" value="Unassembled WGS sequence"/>
</dbReference>
<feature type="transmembrane region" description="Helical" evidence="1">
    <location>
        <begin position="400"/>
        <end position="421"/>
    </location>
</feature>
<keyword evidence="4" id="KW-1185">Reference proteome</keyword>
<gene>
    <name evidence="3" type="ORF">TrLO_g14243</name>
</gene>
<keyword evidence="1" id="KW-1133">Transmembrane helix</keyword>
<evidence type="ECO:0000259" key="2">
    <source>
        <dbReference type="PROSITE" id="PS50255"/>
    </source>
</evidence>
<organism evidence="3 4">
    <name type="scientific">Triparma laevis f. longispina</name>
    <dbReference type="NCBI Taxonomy" id="1714387"/>
    <lineage>
        <taxon>Eukaryota</taxon>
        <taxon>Sar</taxon>
        <taxon>Stramenopiles</taxon>
        <taxon>Ochrophyta</taxon>
        <taxon>Bolidophyceae</taxon>
        <taxon>Parmales</taxon>
        <taxon>Triparmaceae</taxon>
        <taxon>Triparma</taxon>
    </lineage>
</organism>
<name>A0A9W7FLG6_9STRA</name>
<dbReference type="InterPro" id="IPR036400">
    <property type="entry name" value="Cyt_B5-like_heme/steroid_sf"/>
</dbReference>
<dbReference type="PROSITE" id="PS50255">
    <property type="entry name" value="CYTOCHROME_B5_2"/>
    <property type="match status" value="1"/>
</dbReference>
<feature type="transmembrane region" description="Helical" evidence="1">
    <location>
        <begin position="63"/>
        <end position="83"/>
    </location>
</feature>
<dbReference type="PANTHER" id="PTHR19353:SF19">
    <property type="entry name" value="DELTA(5) FATTY ACID DESATURASE C-RELATED"/>
    <property type="match status" value="1"/>
</dbReference>
<dbReference type="AlphaFoldDB" id="A0A9W7FLG6"/>
<feature type="transmembrane region" description="Helical" evidence="1">
    <location>
        <begin position="37"/>
        <end position="56"/>
    </location>
</feature>
<dbReference type="Gene3D" id="3.10.120.10">
    <property type="entry name" value="Cytochrome b5-like heme/steroid binding domain"/>
    <property type="match status" value="1"/>
</dbReference>
<sequence>MYTLTSLALSILPNSTQNESTSESSIPPLPSPLNPPYSPSTVLLVYCITLLALYNYSKSLRRFTLCSVLTIMSFSLTTLILPVQSLNHFFNFQDYYLYSILHYLVLTPYVVGLGFVIGPVLIVLNEYSRPPPPPPPKPQPQTLPHKKPFDSSNPLPLSHLQTSPSLLLLIHDQIYDVTQFSKIHPGGDIIQKYKGKDCTDVFEAFHRPRVWGGLGRFRLGCLREEDRVQPSKATLAYRTLRSHLWQNNYFTPNPTYYLHKHLIWISLILLSITCLLLDPNFFLRVIFSAACLGLGLQQAAFLAHDAAHNSINEPPKKGKINWLSWFLGSCVFGISIKMWTVEHSLHHAITIRPREDPQFNYLPIWMLDLKELENEKVDGKGGYKMGRFVKLLVRLQHFHFLPLVLIVGRVNLHAISIVYELKNLLNQKSITPYTFLGLLGMLIYWTWYLALLSCLPTYFDVIIFAVISHISAGVLHIQLLLSHMDVNTCTEEEEDKLGFFKFQCQTSRNIKVKPYEDWFHGGLQYQIEHHLFPQLPRHQLSNVQPMVEKMCEEHGVVYRSDEFGVALRGVLRNLKELAWAVVTLDQ</sequence>
<feature type="transmembrane region" description="Helical" evidence="1">
    <location>
        <begin position="95"/>
        <end position="124"/>
    </location>
</feature>
<evidence type="ECO:0000313" key="4">
    <source>
        <dbReference type="Proteomes" id="UP001165122"/>
    </source>
</evidence>
<feature type="domain" description="Cytochrome b5 heme-binding" evidence="2">
    <location>
        <begin position="158"/>
        <end position="223"/>
    </location>
</feature>
<dbReference type="InterPro" id="IPR012171">
    <property type="entry name" value="Fatty_acid_desaturase"/>
</dbReference>
<dbReference type="InterPro" id="IPR005804">
    <property type="entry name" value="FA_desaturase_dom"/>
</dbReference>
<dbReference type="GO" id="GO:0016717">
    <property type="term" value="F:oxidoreductase activity, acting on paired donors, with oxidation of a pair of donors resulting in the reduction of molecular oxygen to two molecules of water"/>
    <property type="evidence" value="ECO:0007669"/>
    <property type="project" value="UniProtKB-ARBA"/>
</dbReference>
<dbReference type="InterPro" id="IPR001199">
    <property type="entry name" value="Cyt_B5-like_heme/steroid-bd"/>
</dbReference>
<dbReference type="GO" id="GO:0006636">
    <property type="term" value="P:unsaturated fatty acid biosynthetic process"/>
    <property type="evidence" value="ECO:0007669"/>
    <property type="project" value="UniProtKB-ARBA"/>
</dbReference>
<dbReference type="OrthoDB" id="260091at2759"/>
<dbReference type="GO" id="GO:0042759">
    <property type="term" value="P:long-chain fatty acid biosynthetic process"/>
    <property type="evidence" value="ECO:0007669"/>
    <property type="project" value="UniProtKB-ARBA"/>
</dbReference>
<dbReference type="PANTHER" id="PTHR19353">
    <property type="entry name" value="FATTY ACID DESATURASE 2"/>
    <property type="match status" value="1"/>
</dbReference>
<feature type="transmembrane region" description="Helical" evidence="1">
    <location>
        <begin position="433"/>
        <end position="451"/>
    </location>
</feature>
<evidence type="ECO:0000313" key="3">
    <source>
        <dbReference type="EMBL" id="GMI14353.1"/>
    </source>
</evidence>
<feature type="transmembrane region" description="Helical" evidence="1">
    <location>
        <begin position="322"/>
        <end position="340"/>
    </location>
</feature>
<evidence type="ECO:0000256" key="1">
    <source>
        <dbReference type="SAM" id="Phobius"/>
    </source>
</evidence>
<dbReference type="SMART" id="SM01117">
    <property type="entry name" value="Cyt-b5"/>
    <property type="match status" value="1"/>
</dbReference>
<proteinExistence type="predicted"/>
<feature type="transmembrane region" description="Helical" evidence="1">
    <location>
        <begin position="457"/>
        <end position="477"/>
    </location>
</feature>
<dbReference type="SUPFAM" id="SSF55856">
    <property type="entry name" value="Cytochrome b5-like heme/steroid binding domain"/>
    <property type="match status" value="1"/>
</dbReference>